<comment type="caution">
    <text evidence="2">The sequence shown here is derived from an EMBL/GenBank/DDBJ whole genome shotgun (WGS) entry which is preliminary data.</text>
</comment>
<evidence type="ECO:0000256" key="1">
    <source>
        <dbReference type="SAM" id="Phobius"/>
    </source>
</evidence>
<organism evidence="2">
    <name type="scientific">invertebrate metagenome</name>
    <dbReference type="NCBI Taxonomy" id="1711999"/>
    <lineage>
        <taxon>unclassified sequences</taxon>
        <taxon>metagenomes</taxon>
        <taxon>organismal metagenomes</taxon>
    </lineage>
</organism>
<evidence type="ECO:0000313" key="2">
    <source>
        <dbReference type="EMBL" id="PJE80219.1"/>
    </source>
</evidence>
<dbReference type="AlphaFoldDB" id="A0A2H9TAK7"/>
<protein>
    <submittedName>
        <fullName evidence="2">Uncharacterized protein</fullName>
    </submittedName>
</protein>
<keyword evidence="1" id="KW-1133">Transmembrane helix</keyword>
<proteinExistence type="predicted"/>
<keyword evidence="1" id="KW-0472">Membrane</keyword>
<sequence>MIFQYVLFLFIGFCLICFEQNAWGGKKTKPEKNRGATSLSMRVSNIEQGQADVGEIEEKEVDISYFRREEENRLPDDSLSDHHDLYDDLIKELLVLGKPEYYHHCTEGYLILRNCVDRRRDTLIEYLEEIKLKNISDRFLISNREFLDPLVECFLLEVEKKSDFVFHAKSIIDNKIKVLTELKVNMERHVYFESELVLLDSLNNLRKHIEKNYSMVPSAKGVSFSDNACYSQAIFRLSVSTDERLSDFFNKALIDIIANAISSCENLLSVSSAHRISVLFNKRESLVNKSPKELFEALRDTDDDYYVLPCFMMLGGWVIDTALRIIFGVFLPGSYGPVILKILNGVILEEDRGFDCFTVDIYEWVNQQNFTTREDNIYSFSGTMVDLEVDHQFDPVFIYIPLCAVFLDVPMSAVGYIADIVNNQLFKREHRLTIHKTSSGKRKMSAQVSEAANNNQVIIESLDDEINAIRTLSIPQIKSLTGAIKKLQEPKQRVVLYASTLFDGTKQLFTDVFKSCRHGDCKYFTRHVNMHGTTILYIGGILYMFPQWSFIYIAKTLLSETHGEILPNESMLVNRCNEWVNRQFGSNITLDNIHMDVRYYHQHPEWRKLYLNESYNVTGPLRGSDYNLFWLDTIILGLSIFNNGLYQGAQSLVHLTTVNMNRTCCGCKRALLRCCNSILRKRAN</sequence>
<name>A0A2H9TAK7_9ZZZZ</name>
<reference evidence="2" key="1">
    <citation type="journal article" date="2017" name="Appl. Environ. Microbiol.">
        <title>Molecular characterization of an Endozoicomonas-like organism causing infection in king scallop Pecten maximus L.</title>
        <authorList>
            <person name="Cano I."/>
            <person name="van Aerle R."/>
            <person name="Ross S."/>
            <person name="Verner-Jeffreys D.W."/>
            <person name="Paley R.K."/>
            <person name="Rimmer G."/>
            <person name="Ryder D."/>
            <person name="Hooper P."/>
            <person name="Stone D."/>
            <person name="Feist S.W."/>
        </authorList>
    </citation>
    <scope>NUCLEOTIDE SEQUENCE</scope>
</reference>
<gene>
    <name evidence="2" type="ORF">CI610_00791</name>
</gene>
<dbReference type="EMBL" id="NSIT01000026">
    <property type="protein sequence ID" value="PJE80219.1"/>
    <property type="molecule type" value="Genomic_DNA"/>
</dbReference>
<feature type="transmembrane region" description="Helical" evidence="1">
    <location>
        <begin position="396"/>
        <end position="418"/>
    </location>
</feature>
<keyword evidence="1" id="KW-0812">Transmembrane</keyword>
<feature type="transmembrane region" description="Helical" evidence="1">
    <location>
        <begin position="535"/>
        <end position="554"/>
    </location>
</feature>
<accession>A0A2H9TAK7</accession>